<dbReference type="AlphaFoldDB" id="A0A1M2W6D6"/>
<keyword evidence="1" id="KW-0853">WD repeat</keyword>
<protein>
    <submittedName>
        <fullName evidence="2">Uncharacterized protein</fullName>
    </submittedName>
</protein>
<name>A0A1M2W6D6_TRAPU</name>
<dbReference type="InterPro" id="IPR036322">
    <property type="entry name" value="WD40_repeat_dom_sf"/>
</dbReference>
<dbReference type="Pfam" id="PF00400">
    <property type="entry name" value="WD40"/>
    <property type="match status" value="1"/>
</dbReference>
<sequence length="181" mass="19888">MVMRYVQMARLTRTAGVTTVAFSSAGSLLASGALDGRVCIWRVRDYFLLHMFSSNVPILSLVWAGDKEDTVICGLQDGTIVLLTITEVRPGQGDLIVTGFWAHGFPIECLAHSDGLFATGAQEEIRVWRAYSADWAHEADIPPPPKMSFNRLLQVLVTSLHWVDADGNPALMVAYMNHGVQ</sequence>
<organism evidence="2 3">
    <name type="scientific">Trametes pubescens</name>
    <name type="common">White-rot fungus</name>
    <dbReference type="NCBI Taxonomy" id="154538"/>
    <lineage>
        <taxon>Eukaryota</taxon>
        <taxon>Fungi</taxon>
        <taxon>Dikarya</taxon>
        <taxon>Basidiomycota</taxon>
        <taxon>Agaricomycotina</taxon>
        <taxon>Agaricomycetes</taxon>
        <taxon>Polyporales</taxon>
        <taxon>Polyporaceae</taxon>
        <taxon>Trametes</taxon>
    </lineage>
</organism>
<evidence type="ECO:0000256" key="1">
    <source>
        <dbReference type="PROSITE-ProRule" id="PRU00221"/>
    </source>
</evidence>
<keyword evidence="3" id="KW-1185">Reference proteome</keyword>
<evidence type="ECO:0000313" key="2">
    <source>
        <dbReference type="EMBL" id="OJT15386.1"/>
    </source>
</evidence>
<evidence type="ECO:0000313" key="3">
    <source>
        <dbReference type="Proteomes" id="UP000184267"/>
    </source>
</evidence>
<dbReference type="PROSITE" id="PS50294">
    <property type="entry name" value="WD_REPEATS_REGION"/>
    <property type="match status" value="1"/>
</dbReference>
<dbReference type="OrthoDB" id="2752061at2759"/>
<feature type="repeat" description="WD" evidence="1">
    <location>
        <begin position="10"/>
        <end position="44"/>
    </location>
</feature>
<dbReference type="PROSITE" id="PS50082">
    <property type="entry name" value="WD_REPEATS_2"/>
    <property type="match status" value="1"/>
</dbReference>
<dbReference type="EMBL" id="MNAD01000169">
    <property type="protein sequence ID" value="OJT15386.1"/>
    <property type="molecule type" value="Genomic_DNA"/>
</dbReference>
<dbReference type="SMART" id="SM00320">
    <property type="entry name" value="WD40"/>
    <property type="match status" value="3"/>
</dbReference>
<dbReference type="InterPro" id="IPR015943">
    <property type="entry name" value="WD40/YVTN_repeat-like_dom_sf"/>
</dbReference>
<dbReference type="Proteomes" id="UP000184267">
    <property type="component" value="Unassembled WGS sequence"/>
</dbReference>
<reference evidence="2 3" key="1">
    <citation type="submission" date="2016-10" db="EMBL/GenBank/DDBJ databases">
        <title>Genome sequence of the basidiomycete white-rot fungus Trametes pubescens.</title>
        <authorList>
            <person name="Makela M.R."/>
            <person name="Granchi Z."/>
            <person name="Peng M."/>
            <person name="De Vries R.P."/>
            <person name="Grigoriev I."/>
            <person name="Riley R."/>
            <person name="Hilden K."/>
        </authorList>
    </citation>
    <scope>NUCLEOTIDE SEQUENCE [LARGE SCALE GENOMIC DNA]</scope>
    <source>
        <strain evidence="2 3">FBCC735</strain>
    </source>
</reference>
<dbReference type="Gene3D" id="2.130.10.10">
    <property type="entry name" value="YVTN repeat-like/Quinoprotein amine dehydrogenase"/>
    <property type="match status" value="1"/>
</dbReference>
<dbReference type="InterPro" id="IPR001680">
    <property type="entry name" value="WD40_rpt"/>
</dbReference>
<dbReference type="SUPFAM" id="SSF50978">
    <property type="entry name" value="WD40 repeat-like"/>
    <property type="match status" value="1"/>
</dbReference>
<accession>A0A1M2W6D6</accession>
<proteinExistence type="predicted"/>
<comment type="caution">
    <text evidence="2">The sequence shown here is derived from an EMBL/GenBank/DDBJ whole genome shotgun (WGS) entry which is preliminary data.</text>
</comment>
<dbReference type="OMA" id="SEVAVWE"/>
<gene>
    <name evidence="2" type="ORF">TRAPUB_8053</name>
</gene>
<dbReference type="STRING" id="154538.A0A1M2W6D6"/>